<dbReference type="EMBL" id="FOVJ01000001">
    <property type="protein sequence ID" value="SFN37076.1"/>
    <property type="molecule type" value="Genomic_DNA"/>
</dbReference>
<name>A0A1I4YGE8_9PROT</name>
<organism evidence="1 2">
    <name type="scientific">Nitrosospira briensis</name>
    <dbReference type="NCBI Taxonomy" id="35799"/>
    <lineage>
        <taxon>Bacteria</taxon>
        <taxon>Pseudomonadati</taxon>
        <taxon>Pseudomonadota</taxon>
        <taxon>Betaproteobacteria</taxon>
        <taxon>Nitrosomonadales</taxon>
        <taxon>Nitrosomonadaceae</taxon>
        <taxon>Nitrosospira</taxon>
    </lineage>
</organism>
<keyword evidence="2" id="KW-1185">Reference proteome</keyword>
<protein>
    <submittedName>
        <fullName evidence="1">Uncharacterized protein</fullName>
    </submittedName>
</protein>
<evidence type="ECO:0000313" key="1">
    <source>
        <dbReference type="EMBL" id="SFN37076.1"/>
    </source>
</evidence>
<sequence length="678" mass="72128">MSAFRIAGFSGLVPRLAKQLLGPGQAQVATNCNLTSGDLRPRNGPLPVFSPVIDKDIVSMFRMETDGNEKWLAWNVDVDVAQSPVAGNTSRRFYYTGDGEPRTSDFDLATAGPGPYPSGCFVLGVATPVSKPTVTPGGGTGSSTARAYVYTFVTQWGEESRPSPASAVTTGKMDDAWALSNLDTAPPNSGIVMGAVKDTPLSGQVEVTLDTVFGLRASEEIAFASVTGLADLNGTFTLASVDSETKKIVILLRTTQTYTGGGTWKRVAPHNTSGMTKRIYRTLTTSSGTEYHYLVTIPGGMTSYNDTAADSAVALGEVLPSATWDMPPADMKGIAILANGIAAGFVGNEILFSEPFKPYAWPSAYRQTYDQDIVALGVSGTTLVGMTKGNPFTITGVEPVTMGGGMEKLSVAWPCMTKRGVASFAFGIGYPAPQGMVIVGANSDIVTKDLFTQKEWAELNPGTFIAASADNRYYCGYTVEGSSLMFVIDKAESASFIKVNQRITCIWADPATGRLYVALDRKIYEWEGDSGTKLTYEWKSKKFVSAPPVNYSAAKIDADFEMSEAESAAAKSSYDAALEANKALIDSGEVDDGLADPSLGEDEIGGDAMQAIPPLVIDSLQFQLWADGDLKFTRQVRNTRAFRLPGGYKADNVEVVLSGNVKVSGVVLAETMDGLKQA</sequence>
<evidence type="ECO:0000313" key="2">
    <source>
        <dbReference type="Proteomes" id="UP000183107"/>
    </source>
</evidence>
<reference evidence="2" key="1">
    <citation type="submission" date="2016-10" db="EMBL/GenBank/DDBJ databases">
        <authorList>
            <person name="Varghese N."/>
        </authorList>
    </citation>
    <scope>NUCLEOTIDE SEQUENCE [LARGE SCALE GENOMIC DNA]</scope>
    <source>
        <strain evidence="2">Nsp8</strain>
    </source>
</reference>
<dbReference type="OrthoDB" id="8871616at2"/>
<dbReference type="STRING" id="1266925.GCA_000619905_00129"/>
<dbReference type="RefSeq" id="WP_074794623.1">
    <property type="nucleotide sequence ID" value="NZ_FOVJ01000001.1"/>
</dbReference>
<dbReference type="Proteomes" id="UP000183107">
    <property type="component" value="Unassembled WGS sequence"/>
</dbReference>
<proteinExistence type="predicted"/>
<accession>A0A1I4YGE8</accession>
<gene>
    <name evidence="1" type="ORF">SAMN05216386_0687</name>
</gene>
<dbReference type="AlphaFoldDB" id="A0A1I4YGE8"/>